<dbReference type="GeneID" id="54458107"/>
<reference evidence="4" key="3">
    <citation type="submission" date="2025-04" db="UniProtKB">
        <authorList>
            <consortium name="RefSeq"/>
        </authorList>
    </citation>
    <scope>IDENTIFICATION</scope>
    <source>
        <strain evidence="4">CBS 304.34</strain>
    </source>
</reference>
<organism evidence="2">
    <name type="scientific">Mytilinidion resinicola</name>
    <dbReference type="NCBI Taxonomy" id="574789"/>
    <lineage>
        <taxon>Eukaryota</taxon>
        <taxon>Fungi</taxon>
        <taxon>Dikarya</taxon>
        <taxon>Ascomycota</taxon>
        <taxon>Pezizomycotina</taxon>
        <taxon>Dothideomycetes</taxon>
        <taxon>Pleosporomycetidae</taxon>
        <taxon>Mytilinidiales</taxon>
        <taxon>Mytilinidiaceae</taxon>
        <taxon>Mytilinidion</taxon>
    </lineage>
</organism>
<feature type="compositionally biased region" description="Acidic residues" evidence="1">
    <location>
        <begin position="20"/>
        <end position="37"/>
    </location>
</feature>
<keyword evidence="3" id="KW-1185">Reference proteome</keyword>
<protein>
    <recommendedName>
        <fullName evidence="5">NYN domain-containing protein</fullName>
    </recommendedName>
</protein>
<dbReference type="GO" id="GO:0005634">
    <property type="term" value="C:nucleus"/>
    <property type="evidence" value="ECO:0007669"/>
    <property type="project" value="TreeGrafter"/>
</dbReference>
<dbReference type="Proteomes" id="UP000504636">
    <property type="component" value="Unplaced"/>
</dbReference>
<feature type="region of interest" description="Disordered" evidence="1">
    <location>
        <begin position="17"/>
        <end position="43"/>
    </location>
</feature>
<feature type="region of interest" description="Disordered" evidence="1">
    <location>
        <begin position="115"/>
        <end position="142"/>
    </location>
</feature>
<dbReference type="AlphaFoldDB" id="A0A6A6Y0A3"/>
<dbReference type="Gene3D" id="3.40.50.1010">
    <property type="entry name" value="5'-nuclease"/>
    <property type="match status" value="1"/>
</dbReference>
<name>A0A6A6Y0A3_9PEZI</name>
<dbReference type="GO" id="GO:0031267">
    <property type="term" value="F:small GTPase binding"/>
    <property type="evidence" value="ECO:0007669"/>
    <property type="project" value="TreeGrafter"/>
</dbReference>
<gene>
    <name evidence="2 4" type="ORF">BDZ99DRAFT_429198</name>
</gene>
<dbReference type="PANTHER" id="PTHR15837:SF5">
    <property type="entry name" value="NYN DOMAIN-CONTAINING PROTEIN"/>
    <property type="match status" value="1"/>
</dbReference>
<dbReference type="PANTHER" id="PTHR15837">
    <property type="entry name" value="RAN GUANINE NUCLEOTIDE RELEASE FACTOR"/>
    <property type="match status" value="1"/>
</dbReference>
<dbReference type="GO" id="GO:0005085">
    <property type="term" value="F:guanyl-nucleotide exchange factor activity"/>
    <property type="evidence" value="ECO:0007669"/>
    <property type="project" value="TreeGrafter"/>
</dbReference>
<dbReference type="OrthoDB" id="5590473at2759"/>
<feature type="region of interest" description="Disordered" evidence="1">
    <location>
        <begin position="57"/>
        <end position="76"/>
    </location>
</feature>
<evidence type="ECO:0008006" key="5">
    <source>
        <dbReference type="Google" id="ProtNLM"/>
    </source>
</evidence>
<evidence type="ECO:0000313" key="4">
    <source>
        <dbReference type="RefSeq" id="XP_033568942.1"/>
    </source>
</evidence>
<dbReference type="GO" id="GO:0006606">
    <property type="term" value="P:protein import into nucleus"/>
    <property type="evidence" value="ECO:0007669"/>
    <property type="project" value="TreeGrafter"/>
</dbReference>
<dbReference type="RefSeq" id="XP_033568942.1">
    <property type="nucleotide sequence ID" value="XM_033717214.1"/>
</dbReference>
<evidence type="ECO:0000256" key="1">
    <source>
        <dbReference type="SAM" id="MobiDB-lite"/>
    </source>
</evidence>
<evidence type="ECO:0000313" key="2">
    <source>
        <dbReference type="EMBL" id="KAF2801978.1"/>
    </source>
</evidence>
<dbReference type="CDD" id="cd18724">
    <property type="entry name" value="PIN_LabA-like"/>
    <property type="match status" value="1"/>
</dbReference>
<feature type="compositionally biased region" description="Low complexity" evidence="1">
    <location>
        <begin position="115"/>
        <end position="125"/>
    </location>
</feature>
<sequence>MPSRMVESTWDFGHALALIDDTEYEDPGGGDQEEEEATDVKRGALGDFGKLFELLDHPGLPPETSETTSEEYTSAVEEQKVPQLLLDLSSDQSDASERLAHTVQLFGAARSASTGGATTAGVPSAQPVEDVTTKTQRRKAKKRAQFEQKALAKNYISDTDEPTQVANAAITPLRRPLSFPSVPQSAPPKPRTTLFPSAIQGPRNQTKTQALISDFYGTGMLQIEQRPQTLDPFQRDTPTQVEGPVPILNHAFLAAYGFNFGIDRHILLASRIRQRFPQDQYWLLAPMQLTIPMNGIHVFVDASNIIIGFYHEVKRLLGYPKGLRNEDLHISFDSLALLMERRRPVSKRVLVGSKPELPAFETARKIGYETHILDRVLKIRELTERQKYFQQQDLRTKPRRRPIAYGISSDSPFETYAEPKAPQLPQQEEKWVEQGVDELLHLKMVQSLLDASDEPGTIVLATGDAAEAEYSDGFKENVERALKKGWKVELYSWAKNISNEYRKPSFTNMWRPGQFQIFELDEFARDLLEC</sequence>
<dbReference type="EMBL" id="MU003726">
    <property type="protein sequence ID" value="KAF2801978.1"/>
    <property type="molecule type" value="Genomic_DNA"/>
</dbReference>
<reference evidence="4" key="2">
    <citation type="submission" date="2020-04" db="EMBL/GenBank/DDBJ databases">
        <authorList>
            <consortium name="NCBI Genome Project"/>
        </authorList>
    </citation>
    <scope>NUCLEOTIDE SEQUENCE</scope>
    <source>
        <strain evidence="4">CBS 304.34</strain>
    </source>
</reference>
<reference evidence="2 4" key="1">
    <citation type="journal article" date="2020" name="Stud. Mycol.">
        <title>101 Dothideomycetes genomes: a test case for predicting lifestyles and emergence of pathogens.</title>
        <authorList>
            <person name="Haridas S."/>
            <person name="Albert R."/>
            <person name="Binder M."/>
            <person name="Bloem J."/>
            <person name="Labutti K."/>
            <person name="Salamov A."/>
            <person name="Andreopoulos B."/>
            <person name="Baker S."/>
            <person name="Barry K."/>
            <person name="Bills G."/>
            <person name="Bluhm B."/>
            <person name="Cannon C."/>
            <person name="Castanera R."/>
            <person name="Culley D."/>
            <person name="Daum C."/>
            <person name="Ezra D."/>
            <person name="Gonzalez J."/>
            <person name="Henrissat B."/>
            <person name="Kuo A."/>
            <person name="Liang C."/>
            <person name="Lipzen A."/>
            <person name="Lutzoni F."/>
            <person name="Magnuson J."/>
            <person name="Mondo S."/>
            <person name="Nolan M."/>
            <person name="Ohm R."/>
            <person name="Pangilinan J."/>
            <person name="Park H.-J."/>
            <person name="Ramirez L."/>
            <person name="Alfaro M."/>
            <person name="Sun H."/>
            <person name="Tritt A."/>
            <person name="Yoshinaga Y."/>
            <person name="Zwiers L.-H."/>
            <person name="Turgeon B."/>
            <person name="Goodwin S."/>
            <person name="Spatafora J."/>
            <person name="Crous P."/>
            <person name="Grigoriev I."/>
        </authorList>
    </citation>
    <scope>NUCLEOTIDE SEQUENCE</scope>
    <source>
        <strain evidence="2 4">CBS 304.34</strain>
    </source>
</reference>
<evidence type="ECO:0000313" key="3">
    <source>
        <dbReference type="Proteomes" id="UP000504636"/>
    </source>
</evidence>
<proteinExistence type="predicted"/>
<feature type="compositionally biased region" description="Low complexity" evidence="1">
    <location>
        <begin position="63"/>
        <end position="76"/>
    </location>
</feature>
<accession>A0A6A6Y0A3</accession>
<dbReference type="InterPro" id="IPR007681">
    <property type="entry name" value="Mog1"/>
</dbReference>